<reference evidence="1 2" key="1">
    <citation type="submission" date="2015-04" db="EMBL/GenBank/DDBJ databases">
        <title>Whole genome shotgun sequence of Flavihumibacter petaseus NBRC 106054.</title>
        <authorList>
            <person name="Miyazawa S."/>
            <person name="Hosoyama A."/>
            <person name="Hashimoto M."/>
            <person name="Noguchi M."/>
            <person name="Tsuchikane K."/>
            <person name="Ohji S."/>
            <person name="Yamazoe A."/>
            <person name="Ichikawa N."/>
            <person name="Kimura A."/>
            <person name="Fujita N."/>
        </authorList>
    </citation>
    <scope>NUCLEOTIDE SEQUENCE [LARGE SCALE GENOMIC DNA]</scope>
    <source>
        <strain evidence="1 2">NBRC 106054</strain>
    </source>
</reference>
<evidence type="ECO:0000313" key="1">
    <source>
        <dbReference type="EMBL" id="GAO44165.1"/>
    </source>
</evidence>
<accession>A0A0E9N472</accession>
<dbReference type="NCBIfam" id="NF046077">
    <property type="entry name" value="LPS_M949_RS01915"/>
    <property type="match status" value="1"/>
</dbReference>
<organism evidence="1 2">
    <name type="scientific">Flavihumibacter petaseus NBRC 106054</name>
    <dbReference type="NCBI Taxonomy" id="1220578"/>
    <lineage>
        <taxon>Bacteria</taxon>
        <taxon>Pseudomonadati</taxon>
        <taxon>Bacteroidota</taxon>
        <taxon>Chitinophagia</taxon>
        <taxon>Chitinophagales</taxon>
        <taxon>Chitinophagaceae</taxon>
        <taxon>Flavihumibacter</taxon>
    </lineage>
</organism>
<name>A0A0E9N472_9BACT</name>
<evidence type="ECO:0000313" key="2">
    <source>
        <dbReference type="Proteomes" id="UP000033121"/>
    </source>
</evidence>
<protein>
    <submittedName>
        <fullName evidence="1">Uncharacterized protein</fullName>
    </submittedName>
</protein>
<sequence length="204" mass="23025">MLIFLLPVLGKAQPVPKSFRADTLQQKFKFPGKVVHAARWVDKLGTNSLILTEGKETWHTGKDGNGDSREKSLYAYHIINGDSLLWKLTDYVRDCPLDVITEFRAGSVRITDLDKNGISETWMMYSTTCTGDVSVRTLKLVLHQGSNKYVIRGTSQTSSQMMDNEAGGKFVPDWSFGQLPDGFLEYAKALWVEYLFDYPDEATK</sequence>
<dbReference type="AlphaFoldDB" id="A0A0E9N472"/>
<gene>
    <name evidence="1" type="ORF">FPE01S_03_02030</name>
</gene>
<dbReference type="InterPro" id="IPR058148">
    <property type="entry name" value="M949_RS01915-like_dom"/>
</dbReference>
<dbReference type="STRING" id="1220578.FPE01S_03_02030"/>
<dbReference type="EMBL" id="BBWV01000003">
    <property type="protein sequence ID" value="GAO44165.1"/>
    <property type="molecule type" value="Genomic_DNA"/>
</dbReference>
<keyword evidence="2" id="KW-1185">Reference proteome</keyword>
<comment type="caution">
    <text evidence="1">The sequence shown here is derived from an EMBL/GenBank/DDBJ whole genome shotgun (WGS) entry which is preliminary data.</text>
</comment>
<dbReference type="RefSeq" id="WP_052955915.1">
    <property type="nucleotide sequence ID" value="NZ_BBWV01000003.1"/>
</dbReference>
<proteinExistence type="predicted"/>
<dbReference type="Proteomes" id="UP000033121">
    <property type="component" value="Unassembled WGS sequence"/>
</dbReference>